<feature type="transmembrane region" description="Helical" evidence="2">
    <location>
        <begin position="40"/>
        <end position="63"/>
    </location>
</feature>
<keyword evidence="2" id="KW-1133">Transmembrane helix</keyword>
<dbReference type="EMBL" id="LXQA010081074">
    <property type="protein sequence ID" value="MCI11669.1"/>
    <property type="molecule type" value="Genomic_DNA"/>
</dbReference>
<evidence type="ECO:0000256" key="1">
    <source>
        <dbReference type="SAM" id="MobiDB-lite"/>
    </source>
</evidence>
<keyword evidence="2" id="KW-0812">Transmembrane</keyword>
<organism evidence="3 4">
    <name type="scientific">Trifolium medium</name>
    <dbReference type="NCBI Taxonomy" id="97028"/>
    <lineage>
        <taxon>Eukaryota</taxon>
        <taxon>Viridiplantae</taxon>
        <taxon>Streptophyta</taxon>
        <taxon>Embryophyta</taxon>
        <taxon>Tracheophyta</taxon>
        <taxon>Spermatophyta</taxon>
        <taxon>Magnoliopsida</taxon>
        <taxon>eudicotyledons</taxon>
        <taxon>Gunneridae</taxon>
        <taxon>Pentapetalae</taxon>
        <taxon>rosids</taxon>
        <taxon>fabids</taxon>
        <taxon>Fabales</taxon>
        <taxon>Fabaceae</taxon>
        <taxon>Papilionoideae</taxon>
        <taxon>50 kb inversion clade</taxon>
        <taxon>NPAAA clade</taxon>
        <taxon>Hologalegina</taxon>
        <taxon>IRL clade</taxon>
        <taxon>Trifolieae</taxon>
        <taxon>Trifolium</taxon>
    </lineage>
</organism>
<accession>A0A392PJK1</accession>
<feature type="compositionally biased region" description="Low complexity" evidence="1">
    <location>
        <begin position="19"/>
        <end position="32"/>
    </location>
</feature>
<keyword evidence="2" id="KW-0472">Membrane</keyword>
<feature type="region of interest" description="Disordered" evidence="1">
    <location>
        <begin position="1"/>
        <end position="37"/>
    </location>
</feature>
<dbReference type="Proteomes" id="UP000265520">
    <property type="component" value="Unassembled WGS sequence"/>
</dbReference>
<keyword evidence="4" id="KW-1185">Reference proteome</keyword>
<sequence length="64" mass="6254">GDEDISAPPAPGSDPIELFGPGPAPADDGFAPEASPADEIASGASTVQFSFVAAIVALGGFYAF</sequence>
<evidence type="ECO:0000256" key="2">
    <source>
        <dbReference type="SAM" id="Phobius"/>
    </source>
</evidence>
<name>A0A392PJK1_9FABA</name>
<protein>
    <submittedName>
        <fullName evidence="3">Uncharacterized protein</fullName>
    </submittedName>
</protein>
<comment type="caution">
    <text evidence="3">The sequence shown here is derived from an EMBL/GenBank/DDBJ whole genome shotgun (WGS) entry which is preliminary data.</text>
</comment>
<reference evidence="3 4" key="1">
    <citation type="journal article" date="2018" name="Front. Plant Sci.">
        <title>Red Clover (Trifolium pratense) and Zigzag Clover (T. medium) - A Picture of Genomic Similarities and Differences.</title>
        <authorList>
            <person name="Dluhosova J."/>
            <person name="Istvanek J."/>
            <person name="Nedelnik J."/>
            <person name="Repkova J."/>
        </authorList>
    </citation>
    <scope>NUCLEOTIDE SEQUENCE [LARGE SCALE GENOMIC DNA]</scope>
    <source>
        <strain evidence="4">cv. 10/8</strain>
        <tissue evidence="3">Leaf</tissue>
    </source>
</reference>
<evidence type="ECO:0000313" key="4">
    <source>
        <dbReference type="Proteomes" id="UP000265520"/>
    </source>
</evidence>
<evidence type="ECO:0000313" key="3">
    <source>
        <dbReference type="EMBL" id="MCI11669.1"/>
    </source>
</evidence>
<dbReference type="AlphaFoldDB" id="A0A392PJK1"/>
<feature type="non-terminal residue" evidence="3">
    <location>
        <position position="1"/>
    </location>
</feature>
<proteinExistence type="predicted"/>